<dbReference type="Gene3D" id="3.40.1190.10">
    <property type="entry name" value="Mur-like, catalytic domain"/>
    <property type="match status" value="1"/>
</dbReference>
<evidence type="ECO:0000256" key="11">
    <source>
        <dbReference type="RuleBase" id="RU004136"/>
    </source>
</evidence>
<dbReference type="AlphaFoldDB" id="A0A0H3A6N8"/>
<evidence type="ECO:0000256" key="3">
    <source>
        <dbReference type="ARBA" id="ARBA00022618"/>
    </source>
</evidence>
<dbReference type="GO" id="GO:0047480">
    <property type="term" value="F:UDP-N-acetylmuramoyl-tripeptide-D-alanyl-D-alanine ligase activity"/>
    <property type="evidence" value="ECO:0007669"/>
    <property type="project" value="UniProtKB-UniRule"/>
</dbReference>
<dbReference type="Proteomes" id="UP000009173">
    <property type="component" value="Chromosome"/>
</dbReference>
<keyword evidence="4 10" id="KW-0547">Nucleotide-binding</keyword>
<keyword evidence="9 10" id="KW-0961">Cell wall biogenesis/degradation</keyword>
<dbReference type="GO" id="GO:0008766">
    <property type="term" value="F:UDP-N-acetylmuramoylalanyl-D-glutamyl-2,6-diaminopimelate-D-alanyl-D-alanine ligase activity"/>
    <property type="evidence" value="ECO:0007669"/>
    <property type="project" value="RHEA"/>
</dbReference>
<dbReference type="Gene3D" id="3.40.1390.10">
    <property type="entry name" value="MurE/MurF, N-terminal domain"/>
    <property type="match status" value="1"/>
</dbReference>
<keyword evidence="7 10" id="KW-0573">Peptidoglycan synthesis</keyword>
<dbReference type="UniPathway" id="UPA00219"/>
<organism evidence="15 16">
    <name type="scientific">Nitratidesulfovibrio vulgaris (strain DP4)</name>
    <name type="common">Desulfovibrio vulgaris</name>
    <dbReference type="NCBI Taxonomy" id="391774"/>
    <lineage>
        <taxon>Bacteria</taxon>
        <taxon>Pseudomonadati</taxon>
        <taxon>Thermodesulfobacteriota</taxon>
        <taxon>Desulfovibrionia</taxon>
        <taxon>Desulfovibrionales</taxon>
        <taxon>Desulfovibrionaceae</taxon>
        <taxon>Nitratidesulfovibrio</taxon>
    </lineage>
</organism>
<dbReference type="Gene3D" id="3.90.190.20">
    <property type="entry name" value="Mur ligase, C-terminal domain"/>
    <property type="match status" value="1"/>
</dbReference>
<comment type="function">
    <text evidence="10 11">Involved in cell wall formation. Catalyzes the final step in the synthesis of UDP-N-acetylmuramoyl-pentapeptide, the precursor of murein.</text>
</comment>
<evidence type="ECO:0000256" key="8">
    <source>
        <dbReference type="ARBA" id="ARBA00023306"/>
    </source>
</evidence>
<evidence type="ECO:0000313" key="16">
    <source>
        <dbReference type="Proteomes" id="UP000009173"/>
    </source>
</evidence>
<keyword evidence="5 10" id="KW-0067">ATP-binding</keyword>
<evidence type="ECO:0000256" key="7">
    <source>
        <dbReference type="ARBA" id="ARBA00022984"/>
    </source>
</evidence>
<evidence type="ECO:0000256" key="5">
    <source>
        <dbReference type="ARBA" id="ARBA00022840"/>
    </source>
</evidence>
<dbReference type="InterPro" id="IPR036615">
    <property type="entry name" value="Mur_ligase_C_dom_sf"/>
</dbReference>
<dbReference type="GO" id="GO:0009252">
    <property type="term" value="P:peptidoglycan biosynthetic process"/>
    <property type="evidence" value="ECO:0007669"/>
    <property type="project" value="UniProtKB-UniRule"/>
</dbReference>
<evidence type="ECO:0000259" key="13">
    <source>
        <dbReference type="Pfam" id="PF02875"/>
    </source>
</evidence>
<comment type="pathway">
    <text evidence="10 11">Cell wall biogenesis; peptidoglycan biosynthesis.</text>
</comment>
<dbReference type="GO" id="GO:0071555">
    <property type="term" value="P:cell wall organization"/>
    <property type="evidence" value="ECO:0007669"/>
    <property type="project" value="UniProtKB-KW"/>
</dbReference>
<dbReference type="SUPFAM" id="SSF63418">
    <property type="entry name" value="MurE/MurF N-terminal domain"/>
    <property type="match status" value="1"/>
</dbReference>
<feature type="domain" description="Mur ligase central" evidence="14">
    <location>
        <begin position="113"/>
        <end position="307"/>
    </location>
</feature>
<dbReference type="Pfam" id="PF02875">
    <property type="entry name" value="Mur_ligase_C"/>
    <property type="match status" value="1"/>
</dbReference>
<keyword evidence="8 10" id="KW-0131">Cell cycle</keyword>
<keyword evidence="1 10" id="KW-0963">Cytoplasm</keyword>
<name>A0A0H3A6N8_NITV4</name>
<dbReference type="RefSeq" id="WP_011791802.1">
    <property type="nucleotide sequence ID" value="NC_008751.1"/>
</dbReference>
<dbReference type="GO" id="GO:0005737">
    <property type="term" value="C:cytoplasm"/>
    <property type="evidence" value="ECO:0007669"/>
    <property type="project" value="UniProtKB-SubCell"/>
</dbReference>
<dbReference type="EMBL" id="CP000527">
    <property type="protein sequence ID" value="ABM27760.1"/>
    <property type="molecule type" value="Genomic_DNA"/>
</dbReference>
<dbReference type="PANTHER" id="PTHR43024">
    <property type="entry name" value="UDP-N-ACETYLMURAMOYL-TRIPEPTIDE--D-ALANYL-D-ALANINE LIGASE"/>
    <property type="match status" value="1"/>
</dbReference>
<dbReference type="SUPFAM" id="SSF53623">
    <property type="entry name" value="MurD-like peptide ligases, catalytic domain"/>
    <property type="match status" value="1"/>
</dbReference>
<comment type="subcellular location">
    <subcellularLocation>
        <location evidence="10 11">Cytoplasm</location>
    </subcellularLocation>
</comment>
<evidence type="ECO:0000313" key="15">
    <source>
        <dbReference type="EMBL" id="ABM27760.1"/>
    </source>
</evidence>
<evidence type="ECO:0000259" key="14">
    <source>
        <dbReference type="Pfam" id="PF08245"/>
    </source>
</evidence>
<dbReference type="PANTHER" id="PTHR43024:SF1">
    <property type="entry name" value="UDP-N-ACETYLMURAMOYL-TRIPEPTIDE--D-ALANYL-D-ALANINE LIGASE"/>
    <property type="match status" value="1"/>
</dbReference>
<comment type="similarity">
    <text evidence="10">Belongs to the MurCDEF family. MurF subfamily.</text>
</comment>
<evidence type="ECO:0000259" key="12">
    <source>
        <dbReference type="Pfam" id="PF01225"/>
    </source>
</evidence>
<feature type="domain" description="Mur ligase C-terminal" evidence="13">
    <location>
        <begin position="330"/>
        <end position="454"/>
    </location>
</feature>
<evidence type="ECO:0000256" key="4">
    <source>
        <dbReference type="ARBA" id="ARBA00022741"/>
    </source>
</evidence>
<proteinExistence type="inferred from homology"/>
<keyword evidence="3 10" id="KW-0132">Cell division</keyword>
<evidence type="ECO:0000256" key="6">
    <source>
        <dbReference type="ARBA" id="ARBA00022960"/>
    </source>
</evidence>
<dbReference type="InterPro" id="IPR004101">
    <property type="entry name" value="Mur_ligase_C"/>
</dbReference>
<keyword evidence="6 10" id="KW-0133">Cell shape</keyword>
<dbReference type="SUPFAM" id="SSF53244">
    <property type="entry name" value="MurD-like peptide ligases, peptide-binding domain"/>
    <property type="match status" value="1"/>
</dbReference>
<accession>A0A0H3A6N8</accession>
<dbReference type="GO" id="GO:0008360">
    <property type="term" value="P:regulation of cell shape"/>
    <property type="evidence" value="ECO:0007669"/>
    <property type="project" value="UniProtKB-KW"/>
</dbReference>
<dbReference type="KEGG" id="dvl:Dvul_0737"/>
<protein>
    <recommendedName>
        <fullName evidence="10 11">UDP-N-acetylmuramoyl-tripeptide--D-alanyl-D-alanine ligase</fullName>
        <ecNumber evidence="10 11">6.3.2.10</ecNumber>
    </recommendedName>
    <alternativeName>
        <fullName evidence="10">D-alanyl-D-alanine-adding enzyme</fullName>
    </alternativeName>
</protein>
<dbReference type="InterPro" id="IPR036565">
    <property type="entry name" value="Mur-like_cat_sf"/>
</dbReference>
<feature type="domain" description="Mur ligase N-terminal catalytic" evidence="12">
    <location>
        <begin position="28"/>
        <end position="102"/>
    </location>
</feature>
<evidence type="ECO:0000256" key="2">
    <source>
        <dbReference type="ARBA" id="ARBA00022598"/>
    </source>
</evidence>
<sequence length="478" mass="49935">MQLTPNEMREALGAGAILGAQGDATFASVRSDSRKVAPGDLFVCIRGERFDGHDFAADVVRQGARVLIAERDPFNGECPSADVTIMVVGDSVKALGRLANLHRMRSKARVVGVTGTAGKTTVKELLAQVLGVRGDTARNPLNLNNQIGLPLSMLEATGNESFWVMEAGISQPQDMDELGAVLRPDIGLVLNVGQGHVAGLGDRGVAYYKSRLLAHLAEGGTGLVCADYDDLVREARSVCRRLQFFSASGRGVGYRAAYDGPVADAAGSDGGVRGRYRVWLDGSVHEVVAPFRGAFGAENVAAVAAAAHLCGLSGEEIAAGLAEAVLPRQRFACATVGGFVCIDDTYNANPLSSARMVEAVTEMAAGGPLVFVLGEMLELGEEAADAHERLGRQLATTGARAVFWKGGNAEAVAMGLRLGGYGGLFSAVDDTASFVDRFASLGLASAHVLFKGSRGNRLEVLRAAFGDAFATAEVHDAL</sequence>
<dbReference type="InterPro" id="IPR035911">
    <property type="entry name" value="MurE/MurF_N"/>
</dbReference>
<dbReference type="GO" id="GO:0051301">
    <property type="term" value="P:cell division"/>
    <property type="evidence" value="ECO:0007669"/>
    <property type="project" value="UniProtKB-KW"/>
</dbReference>
<dbReference type="Pfam" id="PF01225">
    <property type="entry name" value="Mur_ligase"/>
    <property type="match status" value="1"/>
</dbReference>
<keyword evidence="2 10" id="KW-0436">Ligase</keyword>
<dbReference type="InterPro" id="IPR051046">
    <property type="entry name" value="MurCDEF_CellWall_CoF430Synth"/>
</dbReference>
<dbReference type="HOGENOM" id="CLU_031507_4_1_7"/>
<dbReference type="GO" id="GO:0005524">
    <property type="term" value="F:ATP binding"/>
    <property type="evidence" value="ECO:0007669"/>
    <property type="project" value="UniProtKB-UniRule"/>
</dbReference>
<evidence type="ECO:0000256" key="9">
    <source>
        <dbReference type="ARBA" id="ARBA00023316"/>
    </source>
</evidence>
<reference evidence="16" key="1">
    <citation type="journal article" date="2009" name="Environ. Microbiol.">
        <title>Contribution of mobile genetic elements to Desulfovibrio vulgaris genome plasticity.</title>
        <authorList>
            <person name="Walker C.B."/>
            <person name="Stolyar S."/>
            <person name="Chivian D."/>
            <person name="Pinel N."/>
            <person name="Gabster J.A."/>
            <person name="Dehal P.S."/>
            <person name="He Z."/>
            <person name="Yang Z.K."/>
            <person name="Yen H.C."/>
            <person name="Zhou J."/>
            <person name="Wall J.D."/>
            <person name="Hazen T.C."/>
            <person name="Arkin A.P."/>
            <person name="Stahl D.A."/>
        </authorList>
    </citation>
    <scope>NUCLEOTIDE SEQUENCE [LARGE SCALE GENOMIC DNA]</scope>
    <source>
        <strain evidence="16">DP4</strain>
    </source>
</reference>
<feature type="binding site" evidence="10">
    <location>
        <begin position="115"/>
        <end position="121"/>
    </location>
    <ligand>
        <name>ATP</name>
        <dbReference type="ChEBI" id="CHEBI:30616"/>
    </ligand>
</feature>
<evidence type="ECO:0000256" key="10">
    <source>
        <dbReference type="HAMAP-Rule" id="MF_02019"/>
    </source>
</evidence>
<dbReference type="EC" id="6.3.2.10" evidence="10 11"/>
<dbReference type="InterPro" id="IPR000713">
    <property type="entry name" value="Mur_ligase_N"/>
</dbReference>
<gene>
    <name evidence="10" type="primary">murF</name>
    <name evidence="15" type="ordered locus">Dvul_0737</name>
</gene>
<evidence type="ECO:0000256" key="1">
    <source>
        <dbReference type="ARBA" id="ARBA00022490"/>
    </source>
</evidence>
<dbReference type="InterPro" id="IPR013221">
    <property type="entry name" value="Mur_ligase_cen"/>
</dbReference>
<dbReference type="Pfam" id="PF08245">
    <property type="entry name" value="Mur_ligase_M"/>
    <property type="match status" value="1"/>
</dbReference>
<dbReference type="InterPro" id="IPR005863">
    <property type="entry name" value="UDP-N-AcMur_synth"/>
</dbReference>
<dbReference type="NCBIfam" id="TIGR01143">
    <property type="entry name" value="murF"/>
    <property type="match status" value="1"/>
</dbReference>
<comment type="catalytic activity">
    <reaction evidence="10 11">
        <text>D-alanyl-D-alanine + UDP-N-acetyl-alpha-D-muramoyl-L-alanyl-gamma-D-glutamyl-meso-2,6-diaminopimelate + ATP = UDP-N-acetyl-alpha-D-muramoyl-L-alanyl-gamma-D-glutamyl-meso-2,6-diaminopimeloyl-D-alanyl-D-alanine + ADP + phosphate + H(+)</text>
        <dbReference type="Rhea" id="RHEA:28374"/>
        <dbReference type="ChEBI" id="CHEBI:15378"/>
        <dbReference type="ChEBI" id="CHEBI:30616"/>
        <dbReference type="ChEBI" id="CHEBI:43474"/>
        <dbReference type="ChEBI" id="CHEBI:57822"/>
        <dbReference type="ChEBI" id="CHEBI:61386"/>
        <dbReference type="ChEBI" id="CHEBI:83905"/>
        <dbReference type="ChEBI" id="CHEBI:456216"/>
        <dbReference type="EC" id="6.3.2.10"/>
    </reaction>
</comment>
<dbReference type="HAMAP" id="MF_02019">
    <property type="entry name" value="MurF"/>
    <property type="match status" value="1"/>
</dbReference>